<dbReference type="PANTHER" id="PTHR31636">
    <property type="entry name" value="OSJNBA0084A10.13 PROTEIN-RELATED"/>
    <property type="match status" value="1"/>
</dbReference>
<dbReference type="Pfam" id="PF03514">
    <property type="entry name" value="GRAS"/>
    <property type="match status" value="1"/>
</dbReference>
<evidence type="ECO:0000313" key="4">
    <source>
        <dbReference type="EMBL" id="AJP06300.1"/>
    </source>
</evidence>
<name>A0A0K0M6Y2_PINTB</name>
<dbReference type="PROSITE" id="PS50985">
    <property type="entry name" value="GRAS"/>
    <property type="match status" value="1"/>
</dbReference>
<sequence>MSKMLDRNTETRPPLLNLKLVQSSSIPAQANNKRPYVRSEYQSEPTSVLDIRSPSPTSTLSVSFGGSTDGGFFRENACDGQLLDCIGVMDSKDGGNWQLQNVIRNENEFQVAETEAVNVNPNVSMGMEYLENILFQSPEANNNSQIPCLIGEPCLMGNEYPLQGIKAEEAVLQHTHFNEATDSQLSEFFCGNSDIGPYSFFGDNAGHTISPFALNPTSTALFPPSNALITPNIHGPNPPPLSFTPDFKAFKVPLDEKHPELQLPYGPNPSYPEKNVVFPMPAAPRGHVGVAHEGFPEFEKSLHWQQIQQREFQPAWKTMINRSVRDPLFSPVKQEWPGRTHQGRVDLDEVQKSAILQQLLNATNYVELGSLDIVQAILARLNQYVSPRGKALQRATYYFKEALGGLRSLQQTNSKSYLSPLQLVHKINACKNFSEISPIPYFANFTANQVLLEALEAVDKIHIIDFDMGLGGQWASFLQEIALRPGGPPALRLTAVGYESMEMHLIRENLCTFAENLNIPFTFQVVEIPQNEDLNRSMLNLKEGETIAVNYSLGMQGLLSKDSIASILHLINRLRPKIVVVVDHENEQAGSSFAQKFMEALQFYALLFESLEAVHMNMETIEMIEKFVMAPRICNVVEAAYRRHREGENLPNWRSMFQAAGFTPMMMSNFTHKQAESLSRSRQQRFGFCFEAVKKQQEQILLLGWQRQILVSVSAWIVNNVV</sequence>
<feature type="region of interest" description="Disordered" evidence="3">
    <location>
        <begin position="29"/>
        <end position="58"/>
    </location>
</feature>
<evidence type="ECO:0000256" key="3">
    <source>
        <dbReference type="SAM" id="MobiDB-lite"/>
    </source>
</evidence>
<proteinExistence type="evidence at transcript level"/>
<protein>
    <submittedName>
        <fullName evidence="4">HAM2</fullName>
    </submittedName>
</protein>
<organism evidence="4">
    <name type="scientific">Pinus tabuliformis</name>
    <name type="common">Chinese red pine</name>
    <name type="synonym">Pinus leucosperma</name>
    <dbReference type="NCBI Taxonomy" id="88731"/>
    <lineage>
        <taxon>Eukaryota</taxon>
        <taxon>Viridiplantae</taxon>
        <taxon>Streptophyta</taxon>
        <taxon>Embryophyta</taxon>
        <taxon>Tracheophyta</taxon>
        <taxon>Spermatophyta</taxon>
        <taxon>Pinopsida</taxon>
        <taxon>Pinidae</taxon>
        <taxon>Conifers I</taxon>
        <taxon>Pinales</taxon>
        <taxon>Pinaceae</taxon>
        <taxon>Pinus</taxon>
        <taxon>Pinus subgen. Pinus</taxon>
    </lineage>
</organism>
<keyword evidence="1" id="KW-0805">Transcription regulation</keyword>
<accession>A0A0K0M6Y2</accession>
<evidence type="ECO:0000256" key="2">
    <source>
        <dbReference type="ARBA" id="ARBA00023163"/>
    </source>
</evidence>
<evidence type="ECO:0000256" key="1">
    <source>
        <dbReference type="ARBA" id="ARBA00023015"/>
    </source>
</evidence>
<reference evidence="4" key="1">
    <citation type="submission" date="2014-04" db="EMBL/GenBank/DDBJ databases">
        <title>The genes involved in the male and female cone development in Pinus tabuliformis.</title>
        <authorList>
            <person name="Niu S."/>
            <person name="Li W."/>
            <person name="Chen X."/>
        </authorList>
    </citation>
    <scope>NUCLEOTIDE SEQUENCE</scope>
</reference>
<dbReference type="AlphaFoldDB" id="A0A0K0M6Y2"/>
<dbReference type="EMBL" id="KJ711055">
    <property type="protein sequence ID" value="AJP06300.1"/>
    <property type="molecule type" value="mRNA"/>
</dbReference>
<dbReference type="InterPro" id="IPR005202">
    <property type="entry name" value="TF_GRAS"/>
</dbReference>
<keyword evidence="2" id="KW-0804">Transcription</keyword>